<feature type="transmembrane region" description="Helical" evidence="1">
    <location>
        <begin position="106"/>
        <end position="125"/>
    </location>
</feature>
<name>A0A6C0KGT8_9ZZZZ</name>
<proteinExistence type="predicted"/>
<organism evidence="2">
    <name type="scientific">viral metagenome</name>
    <dbReference type="NCBI Taxonomy" id="1070528"/>
    <lineage>
        <taxon>unclassified sequences</taxon>
        <taxon>metagenomes</taxon>
        <taxon>organismal metagenomes</taxon>
    </lineage>
</organism>
<evidence type="ECO:0000313" key="2">
    <source>
        <dbReference type="EMBL" id="QHU16411.1"/>
    </source>
</evidence>
<dbReference type="EMBL" id="MN740881">
    <property type="protein sequence ID" value="QHU16411.1"/>
    <property type="molecule type" value="Genomic_DNA"/>
</dbReference>
<evidence type="ECO:0000256" key="1">
    <source>
        <dbReference type="SAM" id="Phobius"/>
    </source>
</evidence>
<accession>A0A6C0KGT8</accession>
<dbReference type="AlphaFoldDB" id="A0A6C0KGT8"/>
<keyword evidence="1" id="KW-0472">Membrane</keyword>
<reference evidence="2" key="1">
    <citation type="journal article" date="2020" name="Nature">
        <title>Giant virus diversity and host interactions through global metagenomics.</title>
        <authorList>
            <person name="Schulz F."/>
            <person name="Roux S."/>
            <person name="Paez-Espino D."/>
            <person name="Jungbluth S."/>
            <person name="Walsh D.A."/>
            <person name="Denef V.J."/>
            <person name="McMahon K.D."/>
            <person name="Konstantinidis K.T."/>
            <person name="Eloe-Fadrosh E.A."/>
            <person name="Kyrpides N.C."/>
            <person name="Woyke T."/>
        </authorList>
    </citation>
    <scope>NUCLEOTIDE SEQUENCE</scope>
    <source>
        <strain evidence="2">GVMAG-S-3300011013-78</strain>
    </source>
</reference>
<keyword evidence="1" id="KW-1133">Transmembrane helix</keyword>
<keyword evidence="1" id="KW-0812">Transmembrane</keyword>
<protein>
    <submittedName>
        <fullName evidence="2">Uncharacterized protein</fullName>
    </submittedName>
</protein>
<feature type="transmembrane region" description="Helical" evidence="1">
    <location>
        <begin position="132"/>
        <end position="150"/>
    </location>
</feature>
<feature type="transmembrane region" description="Helical" evidence="1">
    <location>
        <begin position="6"/>
        <end position="27"/>
    </location>
</feature>
<sequence length="158" mass="18139">MAGGLFGVPFVFNVKCIIFSLICMALFLYNPSSLLKNKYLLSVSLFIIFVLAYVAMAWYDYFYDCQILPLKRGTRSFTGLFKPPAHEPEKQVEHKMSSEDTHKHRILLYLLHLLIIVPLLSYIAYYQNKSGIVSFVLLGALSVFTMLYHGSELTQVFH</sequence>
<feature type="transmembrane region" description="Helical" evidence="1">
    <location>
        <begin position="39"/>
        <end position="59"/>
    </location>
</feature>